<gene>
    <name evidence="8" type="ORF">ABT276_03065</name>
</gene>
<reference evidence="8 9" key="1">
    <citation type="submission" date="2024-06" db="EMBL/GenBank/DDBJ databases">
        <title>The Natural Products Discovery Center: Release of the First 8490 Sequenced Strains for Exploring Actinobacteria Biosynthetic Diversity.</title>
        <authorList>
            <person name="Kalkreuter E."/>
            <person name="Kautsar S.A."/>
            <person name="Yang D."/>
            <person name="Bader C.D."/>
            <person name="Teijaro C.N."/>
            <person name="Fluegel L."/>
            <person name="Davis C.M."/>
            <person name="Simpson J.R."/>
            <person name="Lauterbach L."/>
            <person name="Steele A.D."/>
            <person name="Gui C."/>
            <person name="Meng S."/>
            <person name="Li G."/>
            <person name="Viehrig K."/>
            <person name="Ye F."/>
            <person name="Su P."/>
            <person name="Kiefer A.F."/>
            <person name="Nichols A."/>
            <person name="Cepeda A.J."/>
            <person name="Yan W."/>
            <person name="Fan B."/>
            <person name="Jiang Y."/>
            <person name="Adhikari A."/>
            <person name="Zheng C.-J."/>
            <person name="Schuster L."/>
            <person name="Cowan T.M."/>
            <person name="Smanski M.J."/>
            <person name="Chevrette M.G."/>
            <person name="De Carvalho L.P.S."/>
            <person name="Shen B."/>
        </authorList>
    </citation>
    <scope>NUCLEOTIDE SEQUENCE [LARGE SCALE GENOMIC DNA]</scope>
    <source>
        <strain evidence="8 9">NPDC000837</strain>
    </source>
</reference>
<dbReference type="PANTHER" id="PTHR32322">
    <property type="entry name" value="INNER MEMBRANE TRANSPORTER"/>
    <property type="match status" value="1"/>
</dbReference>
<evidence type="ECO:0000256" key="5">
    <source>
        <dbReference type="ARBA" id="ARBA00023136"/>
    </source>
</evidence>
<comment type="similarity">
    <text evidence="2">Belongs to the EamA transporter family.</text>
</comment>
<evidence type="ECO:0000256" key="2">
    <source>
        <dbReference type="ARBA" id="ARBA00007362"/>
    </source>
</evidence>
<evidence type="ECO:0000259" key="7">
    <source>
        <dbReference type="Pfam" id="PF00892"/>
    </source>
</evidence>
<proteinExistence type="inferred from homology"/>
<dbReference type="EMBL" id="JBEPBX010000002">
    <property type="protein sequence ID" value="MER6612380.1"/>
    <property type="molecule type" value="Genomic_DNA"/>
</dbReference>
<feature type="domain" description="EamA" evidence="7">
    <location>
        <begin position="164"/>
        <end position="300"/>
    </location>
</feature>
<dbReference type="InterPro" id="IPR037185">
    <property type="entry name" value="EmrE-like"/>
</dbReference>
<feature type="transmembrane region" description="Helical" evidence="6">
    <location>
        <begin position="78"/>
        <end position="99"/>
    </location>
</feature>
<feature type="transmembrane region" description="Helical" evidence="6">
    <location>
        <begin position="48"/>
        <end position="66"/>
    </location>
</feature>
<accession>A0ABV1UPU3</accession>
<feature type="transmembrane region" description="Helical" evidence="6">
    <location>
        <begin position="105"/>
        <end position="124"/>
    </location>
</feature>
<evidence type="ECO:0000256" key="1">
    <source>
        <dbReference type="ARBA" id="ARBA00004141"/>
    </source>
</evidence>
<feature type="transmembrane region" description="Helical" evidence="6">
    <location>
        <begin position="225"/>
        <end position="246"/>
    </location>
</feature>
<dbReference type="InterPro" id="IPR000620">
    <property type="entry name" value="EamA_dom"/>
</dbReference>
<keyword evidence="4 6" id="KW-1133">Transmembrane helix</keyword>
<feature type="transmembrane region" description="Helical" evidence="6">
    <location>
        <begin position="195"/>
        <end position="213"/>
    </location>
</feature>
<keyword evidence="5 6" id="KW-0472">Membrane</keyword>
<dbReference type="RefSeq" id="WP_351974827.1">
    <property type="nucleotide sequence ID" value="NZ_JBEPBX010000002.1"/>
</dbReference>
<dbReference type="Pfam" id="PF00892">
    <property type="entry name" value="EamA"/>
    <property type="match status" value="2"/>
</dbReference>
<feature type="transmembrane region" description="Helical" evidence="6">
    <location>
        <begin position="167"/>
        <end position="188"/>
    </location>
</feature>
<sequence length="330" mass="33555">MNSAKKAHQVKGNDNPYLLLTVTMVLWGSAFSSSKVVVEQLPHGVAAFLRFGGGALALLVAVRIFGRRGARVAPRDRGRAALAGLLGVFAYNLSFFWGLSLAPSMDAGVIIPVMSPVLTTAFLLLTRRESASPARIAGLGLGVVGSVVFFVGAGTGQGGAARLTGDLLFLLSAVCWASFTLAGPRVLAGIEPLRATTYATCAGAVALGLFSAPELGDVSWGELPAGIWLNVVFLAVGPTALANLLYYRGVGAVGPASASVMMFLVPVFGSSAAMVFLGESFGPVQAAGAVVLLAGAVLAVTQGCLPGRRGSAGGDAAHASRRVRAVTDDA</sequence>
<evidence type="ECO:0000256" key="4">
    <source>
        <dbReference type="ARBA" id="ARBA00022989"/>
    </source>
</evidence>
<keyword evidence="3 6" id="KW-0812">Transmembrane</keyword>
<organism evidence="8 9">
    <name type="scientific">Streptomyces xantholiticus</name>
    <dbReference type="NCBI Taxonomy" id="68285"/>
    <lineage>
        <taxon>Bacteria</taxon>
        <taxon>Bacillati</taxon>
        <taxon>Actinomycetota</taxon>
        <taxon>Actinomycetes</taxon>
        <taxon>Kitasatosporales</taxon>
        <taxon>Streptomycetaceae</taxon>
        <taxon>Streptomyces</taxon>
    </lineage>
</organism>
<feature type="domain" description="EamA" evidence="7">
    <location>
        <begin position="17"/>
        <end position="150"/>
    </location>
</feature>
<feature type="transmembrane region" description="Helical" evidence="6">
    <location>
        <begin position="136"/>
        <end position="155"/>
    </location>
</feature>
<dbReference type="PANTHER" id="PTHR32322:SF2">
    <property type="entry name" value="EAMA DOMAIN-CONTAINING PROTEIN"/>
    <property type="match status" value="1"/>
</dbReference>
<comment type="caution">
    <text evidence="8">The sequence shown here is derived from an EMBL/GenBank/DDBJ whole genome shotgun (WGS) entry which is preliminary data.</text>
</comment>
<name>A0ABV1UPU3_9ACTN</name>
<dbReference type="InterPro" id="IPR050638">
    <property type="entry name" value="AA-Vitamin_Transporters"/>
</dbReference>
<evidence type="ECO:0000256" key="6">
    <source>
        <dbReference type="SAM" id="Phobius"/>
    </source>
</evidence>
<feature type="transmembrane region" description="Helical" evidence="6">
    <location>
        <begin position="284"/>
        <end position="301"/>
    </location>
</feature>
<keyword evidence="9" id="KW-1185">Reference proteome</keyword>
<feature type="transmembrane region" description="Helical" evidence="6">
    <location>
        <begin position="258"/>
        <end position="278"/>
    </location>
</feature>
<dbReference type="SUPFAM" id="SSF103481">
    <property type="entry name" value="Multidrug resistance efflux transporter EmrE"/>
    <property type="match status" value="2"/>
</dbReference>
<comment type="subcellular location">
    <subcellularLocation>
        <location evidence="1">Membrane</location>
        <topology evidence="1">Multi-pass membrane protein</topology>
    </subcellularLocation>
</comment>
<evidence type="ECO:0000313" key="8">
    <source>
        <dbReference type="EMBL" id="MER6612380.1"/>
    </source>
</evidence>
<protein>
    <submittedName>
        <fullName evidence="8">DMT family transporter</fullName>
    </submittedName>
</protein>
<evidence type="ECO:0000256" key="3">
    <source>
        <dbReference type="ARBA" id="ARBA00022692"/>
    </source>
</evidence>
<dbReference type="Proteomes" id="UP001445472">
    <property type="component" value="Unassembled WGS sequence"/>
</dbReference>
<evidence type="ECO:0000313" key="9">
    <source>
        <dbReference type="Proteomes" id="UP001445472"/>
    </source>
</evidence>